<evidence type="ECO:0000313" key="3">
    <source>
        <dbReference type="Proteomes" id="UP000319908"/>
    </source>
</evidence>
<sequence length="415" mass="45837">MSARRAILSAPGSRGDVNPVVAIGRSLAARGYECHVSVAEPYADVVRDAGMHANVVIDSDAFHAVASQREFWRPISGARRVLGEVAEQFFYPHLKFLDEMAEPGRTVLVAHPLDFASRVFRETVPTCPLSSIHLAPSMMRHPEMPPRLMPDCGWFRAAMPVGWPRLNRLSYWLGDRYLIDRAIGPVINESRHARAGLPPRRRLMQDWCRSPDQLLGLYPAWFAPEIAEHYSAGTSNNASLQCVGFPLDDGIEPVSALELPTDRPLLVTTGSAHPGDQDFVLEVARLCQPWQIPVVWCCPANPGGVQHPNLRSVGYVPLGQWLPRCHAVIHHGGIGTTSRAINAGVPQMIRPLAFDQFDNAARVERFELGLYLRRDSDLPATLTKLLAREHFVPPSTGTNVPAAEQAAMLIDSLMK</sequence>
<dbReference type="AlphaFoldDB" id="A0A5C6BF09"/>
<dbReference type="InterPro" id="IPR010610">
    <property type="entry name" value="EryCIII-like_C"/>
</dbReference>
<dbReference type="Pfam" id="PF06722">
    <property type="entry name" value="EryCIII-like_C"/>
    <property type="match status" value="1"/>
</dbReference>
<reference evidence="2 3" key="1">
    <citation type="journal article" date="2020" name="Antonie Van Leeuwenhoek">
        <title>Rhodopirellula heiligendammensis sp. nov., Rhodopirellula pilleata sp. nov., and Rhodopirellula solitaria sp. nov. isolated from natural or artificial marine surfaces in Northern Germany and California, USA, and emended description of the genus Rhodopirellula.</title>
        <authorList>
            <person name="Kallscheuer N."/>
            <person name="Wiegand S."/>
            <person name="Jogler M."/>
            <person name="Boedeker C."/>
            <person name="Peeters S.H."/>
            <person name="Rast P."/>
            <person name="Heuer A."/>
            <person name="Jetten M.S.M."/>
            <person name="Rohde M."/>
            <person name="Jogler C."/>
        </authorList>
    </citation>
    <scope>NUCLEOTIDE SEQUENCE [LARGE SCALE GENOMIC DNA]</scope>
    <source>
        <strain evidence="2 3">Poly21</strain>
    </source>
</reference>
<dbReference type="SUPFAM" id="SSF53756">
    <property type="entry name" value="UDP-Glycosyltransferase/glycogen phosphorylase"/>
    <property type="match status" value="1"/>
</dbReference>
<comment type="caution">
    <text evidence="2">The sequence shown here is derived from an EMBL/GenBank/DDBJ whole genome shotgun (WGS) entry which is preliminary data.</text>
</comment>
<dbReference type="EMBL" id="SJPU01000004">
    <property type="protein sequence ID" value="TWU10237.1"/>
    <property type="molecule type" value="Genomic_DNA"/>
</dbReference>
<evidence type="ECO:0000259" key="1">
    <source>
        <dbReference type="Pfam" id="PF06722"/>
    </source>
</evidence>
<dbReference type="EC" id="2.4.1.302" evidence="2"/>
<dbReference type="RefSeq" id="WP_146409664.1">
    <property type="nucleotide sequence ID" value="NZ_SJPU01000004.1"/>
</dbReference>
<proteinExistence type="predicted"/>
<dbReference type="PANTHER" id="PTHR48050">
    <property type="entry name" value="STEROL 3-BETA-GLUCOSYLTRANSFERASE"/>
    <property type="match status" value="1"/>
</dbReference>
<protein>
    <submittedName>
        <fullName evidence="2">MurG-like transferase</fullName>
        <ecNumber evidence="2">2.4.1.302</ecNumber>
    </submittedName>
</protein>
<dbReference type="PANTHER" id="PTHR48050:SF13">
    <property type="entry name" value="STEROL 3-BETA-GLUCOSYLTRANSFERASE UGT80A2"/>
    <property type="match status" value="1"/>
</dbReference>
<accession>A0A5C6BF09</accession>
<keyword evidence="2" id="KW-0808">Transferase</keyword>
<name>A0A5C6BF09_9BACT</name>
<dbReference type="Proteomes" id="UP000319908">
    <property type="component" value="Unassembled WGS sequence"/>
</dbReference>
<dbReference type="GO" id="GO:0016757">
    <property type="term" value="F:glycosyltransferase activity"/>
    <property type="evidence" value="ECO:0007669"/>
    <property type="project" value="UniProtKB-KW"/>
</dbReference>
<feature type="domain" description="Erythromycin biosynthesis protein CIII-like C-terminal" evidence="1">
    <location>
        <begin position="308"/>
        <end position="387"/>
    </location>
</feature>
<dbReference type="InterPro" id="IPR050426">
    <property type="entry name" value="Glycosyltransferase_28"/>
</dbReference>
<keyword evidence="3" id="KW-1185">Reference proteome</keyword>
<dbReference type="Gene3D" id="3.40.50.2000">
    <property type="entry name" value="Glycogen Phosphorylase B"/>
    <property type="match status" value="2"/>
</dbReference>
<organism evidence="2 3">
    <name type="scientific">Allorhodopirellula heiligendammensis</name>
    <dbReference type="NCBI Taxonomy" id="2714739"/>
    <lineage>
        <taxon>Bacteria</taxon>
        <taxon>Pseudomonadati</taxon>
        <taxon>Planctomycetota</taxon>
        <taxon>Planctomycetia</taxon>
        <taxon>Pirellulales</taxon>
        <taxon>Pirellulaceae</taxon>
        <taxon>Allorhodopirellula</taxon>
    </lineage>
</organism>
<dbReference type="OrthoDB" id="9805366at2"/>
<gene>
    <name evidence="2" type="ORF">Poly21_52080</name>
</gene>
<evidence type="ECO:0000313" key="2">
    <source>
        <dbReference type="EMBL" id="TWU10237.1"/>
    </source>
</evidence>
<keyword evidence="2" id="KW-0328">Glycosyltransferase</keyword>